<proteinExistence type="predicted"/>
<dbReference type="AlphaFoldDB" id="A0A2W5AE53"/>
<reference evidence="1 2" key="1">
    <citation type="submission" date="2017-08" db="EMBL/GenBank/DDBJ databases">
        <title>Infants hospitalized years apart are colonized by the same room-sourced microbial strains.</title>
        <authorList>
            <person name="Brooks B."/>
            <person name="Olm M.R."/>
            <person name="Firek B.A."/>
            <person name="Baker R."/>
            <person name="Thomas B.C."/>
            <person name="Morowitz M.J."/>
            <person name="Banfield J.F."/>
        </authorList>
    </citation>
    <scope>NUCLEOTIDE SEQUENCE [LARGE SCALE GENOMIC DNA]</scope>
    <source>
        <strain evidence="1">S2_018_000_R2_101</strain>
    </source>
</reference>
<dbReference type="Pfam" id="PF10109">
    <property type="entry name" value="Phage_TAC_7"/>
    <property type="match status" value="1"/>
</dbReference>
<gene>
    <name evidence="1" type="ORF">DI623_03130</name>
</gene>
<accession>A0A2W5AE53</accession>
<comment type="caution">
    <text evidence="1">The sequence shown here is derived from an EMBL/GenBank/DDBJ whole genome shotgun (WGS) entry which is preliminary data.</text>
</comment>
<sequence>MFATVVLEKPIQRAGSDDIVTLTLRRPSGAGEFRGLSMVRLGQMEVNELLKLLPRITMPVLTDLECAAIDPADMMEICSELGDFLLTKSRAAAALPTT</sequence>
<organism evidence="1 2">
    <name type="scientific">Sphingomonas sanxanigenens</name>
    <dbReference type="NCBI Taxonomy" id="397260"/>
    <lineage>
        <taxon>Bacteria</taxon>
        <taxon>Pseudomonadati</taxon>
        <taxon>Pseudomonadota</taxon>
        <taxon>Alphaproteobacteria</taxon>
        <taxon>Sphingomonadales</taxon>
        <taxon>Sphingomonadaceae</taxon>
        <taxon>Sphingomonas</taxon>
    </lineage>
</organism>
<dbReference type="Proteomes" id="UP000249066">
    <property type="component" value="Unassembled WGS sequence"/>
</dbReference>
<evidence type="ECO:0000313" key="1">
    <source>
        <dbReference type="EMBL" id="PZO91536.1"/>
    </source>
</evidence>
<dbReference type="InterPro" id="IPR019289">
    <property type="entry name" value="Phage_tail_E/E"/>
</dbReference>
<name>A0A2W5AE53_9SPHN</name>
<evidence type="ECO:0000313" key="2">
    <source>
        <dbReference type="Proteomes" id="UP000249066"/>
    </source>
</evidence>
<dbReference type="EMBL" id="QFNN01000008">
    <property type="protein sequence ID" value="PZO91536.1"/>
    <property type="molecule type" value="Genomic_DNA"/>
</dbReference>
<protein>
    <submittedName>
        <fullName evidence="1">Phage tail assembly protein</fullName>
    </submittedName>
</protein>